<dbReference type="Proteomes" id="UP001415857">
    <property type="component" value="Unassembled WGS sequence"/>
</dbReference>
<name>A0AAP0R292_LIQFO</name>
<dbReference type="AlphaFoldDB" id="A0AAP0R292"/>
<accession>A0AAP0R292</accession>
<feature type="region of interest" description="Disordered" evidence="3">
    <location>
        <begin position="433"/>
        <end position="464"/>
    </location>
</feature>
<dbReference type="PROSITE" id="PS50102">
    <property type="entry name" value="RRM"/>
    <property type="match status" value="1"/>
</dbReference>
<comment type="caution">
    <text evidence="5">The sequence shown here is derived from an EMBL/GenBank/DDBJ whole genome shotgun (WGS) entry which is preliminary data.</text>
</comment>
<keyword evidence="6" id="KW-1185">Reference proteome</keyword>
<organism evidence="5 6">
    <name type="scientific">Liquidambar formosana</name>
    <name type="common">Formosan gum</name>
    <dbReference type="NCBI Taxonomy" id="63359"/>
    <lineage>
        <taxon>Eukaryota</taxon>
        <taxon>Viridiplantae</taxon>
        <taxon>Streptophyta</taxon>
        <taxon>Embryophyta</taxon>
        <taxon>Tracheophyta</taxon>
        <taxon>Spermatophyta</taxon>
        <taxon>Magnoliopsida</taxon>
        <taxon>eudicotyledons</taxon>
        <taxon>Gunneridae</taxon>
        <taxon>Pentapetalae</taxon>
        <taxon>Saxifragales</taxon>
        <taxon>Altingiaceae</taxon>
        <taxon>Liquidambar</taxon>
    </lineage>
</organism>
<evidence type="ECO:0000256" key="1">
    <source>
        <dbReference type="ARBA" id="ARBA00022884"/>
    </source>
</evidence>
<dbReference type="InterPro" id="IPR000504">
    <property type="entry name" value="RRM_dom"/>
</dbReference>
<dbReference type="SUPFAM" id="SSF54928">
    <property type="entry name" value="RNA-binding domain, RBD"/>
    <property type="match status" value="1"/>
</dbReference>
<dbReference type="InterPro" id="IPR035979">
    <property type="entry name" value="RBD_domain_sf"/>
</dbReference>
<dbReference type="PANTHER" id="PTHR48027">
    <property type="entry name" value="HETEROGENEOUS NUCLEAR RIBONUCLEOPROTEIN 87F-RELATED"/>
    <property type="match status" value="1"/>
</dbReference>
<evidence type="ECO:0000259" key="4">
    <source>
        <dbReference type="PROSITE" id="PS50102"/>
    </source>
</evidence>
<feature type="domain" description="RRM" evidence="4">
    <location>
        <begin position="38"/>
        <end position="116"/>
    </location>
</feature>
<dbReference type="InterPro" id="IPR012677">
    <property type="entry name" value="Nucleotide-bd_a/b_plait_sf"/>
</dbReference>
<dbReference type="SMART" id="SM00360">
    <property type="entry name" value="RRM"/>
    <property type="match status" value="1"/>
</dbReference>
<reference evidence="5 6" key="1">
    <citation type="journal article" date="2024" name="Plant J.">
        <title>Genome sequences and population genomics reveal climatic adaptation and genomic divergence between two closely related sweetgum species.</title>
        <authorList>
            <person name="Xu W.Q."/>
            <person name="Ren C.Q."/>
            <person name="Zhang X.Y."/>
            <person name="Comes H.P."/>
            <person name="Liu X.H."/>
            <person name="Li Y.G."/>
            <person name="Kettle C.J."/>
            <person name="Jalonen R."/>
            <person name="Gaisberger H."/>
            <person name="Ma Y.Z."/>
            <person name="Qiu Y.X."/>
        </authorList>
    </citation>
    <scope>NUCLEOTIDE SEQUENCE [LARGE SCALE GENOMIC DNA]</scope>
    <source>
        <strain evidence="5">Hangzhou</strain>
    </source>
</reference>
<protein>
    <recommendedName>
        <fullName evidence="4">RRM domain-containing protein</fullName>
    </recommendedName>
</protein>
<gene>
    <name evidence="5" type="ORF">L1049_012553</name>
</gene>
<evidence type="ECO:0000256" key="2">
    <source>
        <dbReference type="PROSITE-ProRule" id="PRU00176"/>
    </source>
</evidence>
<evidence type="ECO:0000256" key="3">
    <source>
        <dbReference type="SAM" id="MobiDB-lite"/>
    </source>
</evidence>
<sequence>MDNRRRRASGGYGQSEKLHLASKVNRGRNFFGRYNSCVSLFVDNLPERLESRWLRNLFKWYGEIIDVYIPRRRRSGFTSSYGFVRFRNEKDANLAIQKCNGAWRWSKKLLVKRAAYEKDSKVPPHHRRVSKRQVWRRKSQPSASETHIQVYKSNQDRTYAEVVAGIKPNMAKDELIPEHTVKHQSNVLETILAVEVDDSWLKRRAFGTVHHNNWLSQWLDDIKPWRPNLFARERLVWLLVVGVPLHAWLGPNFKTIGERFGVVISIDSNTGSRKMLDRGRILVSTKFLEPISKELILDVNDVNQDDCSGDNSEPVAVGRNAEMDDTLAARDYDATPAVQSDHVQLDSPLPPYARLDSQAKNLNSISNSPFIEECNRHMEGSIKRITSNVNTMASWDSGKWKRPEISNLAANLYCARMSRSSLLPLRKSHSMGSVFKSNKRSGPPLSSHISKFPRGSASKKDISREPLSESLQGLHCVSDSFEVGVAFGRNRDSRKITALAKAAKKKKRRFLGEILGWKKKCLRSKKVVKKKGRKLLQEPTIVGASQLDDSSFSDGGIANMNNLTLKEARETWNVLQQVGFRSLGNDEEILDKISDLEVRDWEVFRNN</sequence>
<proteinExistence type="predicted"/>
<evidence type="ECO:0000313" key="6">
    <source>
        <dbReference type="Proteomes" id="UP001415857"/>
    </source>
</evidence>
<dbReference type="Pfam" id="PF00076">
    <property type="entry name" value="RRM_1"/>
    <property type="match status" value="1"/>
</dbReference>
<dbReference type="Gene3D" id="3.30.70.330">
    <property type="match status" value="1"/>
</dbReference>
<evidence type="ECO:0000313" key="5">
    <source>
        <dbReference type="EMBL" id="KAK9265980.1"/>
    </source>
</evidence>
<keyword evidence="1 2" id="KW-0694">RNA-binding</keyword>
<dbReference type="GO" id="GO:0003723">
    <property type="term" value="F:RNA binding"/>
    <property type="evidence" value="ECO:0007669"/>
    <property type="project" value="UniProtKB-UniRule"/>
</dbReference>
<dbReference type="EMBL" id="JBBPBK010000269">
    <property type="protein sequence ID" value="KAK9265980.1"/>
    <property type="molecule type" value="Genomic_DNA"/>
</dbReference>
<dbReference type="InterPro" id="IPR052462">
    <property type="entry name" value="SLIRP/GR-RBP-like"/>
</dbReference>